<dbReference type="Gene3D" id="3.30.60.20">
    <property type="match status" value="1"/>
</dbReference>
<name>A0A9Q0CVJ5_9POAL</name>
<dbReference type="PANTHER" id="PTHR47841:SF7">
    <property type="entry name" value="CYSTEINE_HISTIDINE-RICH C1 DOMAIN PROTEIN"/>
    <property type="match status" value="1"/>
</dbReference>
<evidence type="ECO:0000313" key="5">
    <source>
        <dbReference type="EMBL" id="KAJ1700941.1"/>
    </source>
</evidence>
<dbReference type="SUPFAM" id="SSF57889">
    <property type="entry name" value="Cysteine-rich domain"/>
    <property type="match status" value="2"/>
</dbReference>
<sequence length="215" mass="24686">MASSLYHCSHPKHKLVMTQSPSGEYICDLCSFMGSGLHYRCHACDFDLHEQCAKLPEKISFFAHPWHDLHLQPGTGPRICDLCRDPVERFYYRCITCNFDVHPHCTKTQQNVYTKTHPQHSLCLVPALNICSACQLFDGQIWLYRCGMCNVNLHIRCLHGPVMPENHHNHANRVSNNNNNRNNHFWHRVGTEVAAEAAETTVSVLTNYLLQFLSN</sequence>
<comment type="caution">
    <text evidence="5">The sequence shown here is derived from an EMBL/GenBank/DDBJ whole genome shotgun (WGS) entry which is preliminary data.</text>
</comment>
<evidence type="ECO:0000256" key="2">
    <source>
        <dbReference type="ARBA" id="ARBA00022737"/>
    </source>
</evidence>
<keyword evidence="6" id="KW-1185">Reference proteome</keyword>
<dbReference type="EMBL" id="JAMQYH010000001">
    <property type="protein sequence ID" value="KAJ1700941.1"/>
    <property type="molecule type" value="Genomic_DNA"/>
</dbReference>
<dbReference type="OrthoDB" id="1906545at2759"/>
<dbReference type="InterPro" id="IPR002219">
    <property type="entry name" value="PKC_DAG/PE"/>
</dbReference>
<dbReference type="GO" id="GO:0046872">
    <property type="term" value="F:metal ion binding"/>
    <property type="evidence" value="ECO:0007669"/>
    <property type="project" value="UniProtKB-KW"/>
</dbReference>
<dbReference type="InterPro" id="IPR046349">
    <property type="entry name" value="C1-like_sf"/>
</dbReference>
<dbReference type="PANTHER" id="PTHR47841">
    <property type="entry name" value="DIACYLGLYCEROL KINASE THETA-LIKE-RELATED"/>
    <property type="match status" value="1"/>
</dbReference>
<evidence type="ECO:0000256" key="1">
    <source>
        <dbReference type="ARBA" id="ARBA00022723"/>
    </source>
</evidence>
<feature type="domain" description="Phorbol-ester/DAG-type" evidence="4">
    <location>
        <begin position="63"/>
        <end position="123"/>
    </location>
</feature>
<keyword evidence="3" id="KW-0862">Zinc</keyword>
<accession>A0A9Q0CVJ5</accession>
<evidence type="ECO:0000259" key="4">
    <source>
        <dbReference type="PROSITE" id="PS50081"/>
    </source>
</evidence>
<evidence type="ECO:0000313" key="6">
    <source>
        <dbReference type="Proteomes" id="UP001151287"/>
    </source>
</evidence>
<dbReference type="PROSITE" id="PS50081">
    <property type="entry name" value="ZF_DAG_PE_2"/>
    <property type="match status" value="1"/>
</dbReference>
<dbReference type="AlphaFoldDB" id="A0A9Q0CVJ5"/>
<reference evidence="5" key="1">
    <citation type="journal article" date="2022" name="Cell">
        <title>Repeat-based holocentromeres influence genome architecture and karyotype evolution.</title>
        <authorList>
            <person name="Hofstatter P.G."/>
            <person name="Thangavel G."/>
            <person name="Lux T."/>
            <person name="Neumann P."/>
            <person name="Vondrak T."/>
            <person name="Novak P."/>
            <person name="Zhang M."/>
            <person name="Costa L."/>
            <person name="Castellani M."/>
            <person name="Scott A."/>
            <person name="Toegelov H."/>
            <person name="Fuchs J."/>
            <person name="Mata-Sucre Y."/>
            <person name="Dias Y."/>
            <person name="Vanzela A.L.L."/>
            <person name="Huettel B."/>
            <person name="Almeida C.C.S."/>
            <person name="Simkova H."/>
            <person name="Souza G."/>
            <person name="Pedrosa-Harand A."/>
            <person name="Macas J."/>
            <person name="Mayer K.F.X."/>
            <person name="Houben A."/>
            <person name="Marques A."/>
        </authorList>
    </citation>
    <scope>NUCLEOTIDE SEQUENCE</scope>
    <source>
        <strain evidence="5">RhyBre1mFocal</strain>
    </source>
</reference>
<dbReference type="Pfam" id="PF03107">
    <property type="entry name" value="C1_2"/>
    <property type="match status" value="3"/>
</dbReference>
<protein>
    <recommendedName>
        <fullName evidence="4">Phorbol-ester/DAG-type domain-containing protein</fullName>
    </recommendedName>
</protein>
<keyword evidence="1" id="KW-0479">Metal-binding</keyword>
<dbReference type="Proteomes" id="UP001151287">
    <property type="component" value="Unassembled WGS sequence"/>
</dbReference>
<dbReference type="InterPro" id="IPR004146">
    <property type="entry name" value="DC1"/>
</dbReference>
<gene>
    <name evidence="5" type="ORF">LUZ63_000720</name>
</gene>
<proteinExistence type="predicted"/>
<evidence type="ECO:0000256" key="3">
    <source>
        <dbReference type="ARBA" id="ARBA00022833"/>
    </source>
</evidence>
<keyword evidence="2" id="KW-0677">Repeat</keyword>
<organism evidence="5 6">
    <name type="scientific">Rhynchospora breviuscula</name>
    <dbReference type="NCBI Taxonomy" id="2022672"/>
    <lineage>
        <taxon>Eukaryota</taxon>
        <taxon>Viridiplantae</taxon>
        <taxon>Streptophyta</taxon>
        <taxon>Embryophyta</taxon>
        <taxon>Tracheophyta</taxon>
        <taxon>Spermatophyta</taxon>
        <taxon>Magnoliopsida</taxon>
        <taxon>Liliopsida</taxon>
        <taxon>Poales</taxon>
        <taxon>Cyperaceae</taxon>
        <taxon>Cyperoideae</taxon>
        <taxon>Rhynchosporeae</taxon>
        <taxon>Rhynchospora</taxon>
    </lineage>
</organism>